<name>A0AAD7FF67_9AGAR</name>
<evidence type="ECO:0000259" key="3">
    <source>
        <dbReference type="PROSITE" id="PS50157"/>
    </source>
</evidence>
<keyword evidence="1" id="KW-0863">Zinc-finger</keyword>
<feature type="compositionally biased region" description="Polar residues" evidence="2">
    <location>
        <begin position="140"/>
        <end position="149"/>
    </location>
</feature>
<reference evidence="4" key="1">
    <citation type="submission" date="2023-03" db="EMBL/GenBank/DDBJ databases">
        <title>Massive genome expansion in bonnet fungi (Mycena s.s.) driven by repeated elements and novel gene families across ecological guilds.</title>
        <authorList>
            <consortium name="Lawrence Berkeley National Laboratory"/>
            <person name="Harder C.B."/>
            <person name="Miyauchi S."/>
            <person name="Viragh M."/>
            <person name="Kuo A."/>
            <person name="Thoen E."/>
            <person name="Andreopoulos B."/>
            <person name="Lu D."/>
            <person name="Skrede I."/>
            <person name="Drula E."/>
            <person name="Henrissat B."/>
            <person name="Morin E."/>
            <person name="Kohler A."/>
            <person name="Barry K."/>
            <person name="LaButti K."/>
            <person name="Morin E."/>
            <person name="Salamov A."/>
            <person name="Lipzen A."/>
            <person name="Mereny Z."/>
            <person name="Hegedus B."/>
            <person name="Baldrian P."/>
            <person name="Stursova M."/>
            <person name="Weitz H."/>
            <person name="Taylor A."/>
            <person name="Grigoriev I.V."/>
            <person name="Nagy L.G."/>
            <person name="Martin F."/>
            <person name="Kauserud H."/>
        </authorList>
    </citation>
    <scope>NUCLEOTIDE SEQUENCE</scope>
    <source>
        <strain evidence="4">9284</strain>
    </source>
</reference>
<organism evidence="4 5">
    <name type="scientific">Roridomyces roridus</name>
    <dbReference type="NCBI Taxonomy" id="1738132"/>
    <lineage>
        <taxon>Eukaryota</taxon>
        <taxon>Fungi</taxon>
        <taxon>Dikarya</taxon>
        <taxon>Basidiomycota</taxon>
        <taxon>Agaricomycotina</taxon>
        <taxon>Agaricomycetes</taxon>
        <taxon>Agaricomycetidae</taxon>
        <taxon>Agaricales</taxon>
        <taxon>Marasmiineae</taxon>
        <taxon>Mycenaceae</taxon>
        <taxon>Roridomyces</taxon>
    </lineage>
</organism>
<dbReference type="GO" id="GO:0008270">
    <property type="term" value="F:zinc ion binding"/>
    <property type="evidence" value="ECO:0007669"/>
    <property type="project" value="UniProtKB-KW"/>
</dbReference>
<feature type="region of interest" description="Disordered" evidence="2">
    <location>
        <begin position="126"/>
        <end position="149"/>
    </location>
</feature>
<keyword evidence="1" id="KW-0862">Zinc</keyword>
<dbReference type="Gene3D" id="3.30.160.60">
    <property type="entry name" value="Classic Zinc Finger"/>
    <property type="match status" value="1"/>
</dbReference>
<keyword evidence="5" id="KW-1185">Reference proteome</keyword>
<evidence type="ECO:0000313" key="5">
    <source>
        <dbReference type="Proteomes" id="UP001221142"/>
    </source>
</evidence>
<evidence type="ECO:0000256" key="2">
    <source>
        <dbReference type="SAM" id="MobiDB-lite"/>
    </source>
</evidence>
<comment type="caution">
    <text evidence="4">The sequence shown here is derived from an EMBL/GenBank/DDBJ whole genome shotgun (WGS) entry which is preliminary data.</text>
</comment>
<evidence type="ECO:0000313" key="4">
    <source>
        <dbReference type="EMBL" id="KAJ7614994.1"/>
    </source>
</evidence>
<gene>
    <name evidence="4" type="ORF">FB45DRAFT_842207</name>
</gene>
<dbReference type="Proteomes" id="UP001221142">
    <property type="component" value="Unassembled WGS sequence"/>
</dbReference>
<dbReference type="AlphaFoldDB" id="A0AAD7FF67"/>
<keyword evidence="1" id="KW-0479">Metal-binding</keyword>
<proteinExistence type="predicted"/>
<accession>A0AAD7FF67</accession>
<dbReference type="PROSITE" id="PS50157">
    <property type="entry name" value="ZINC_FINGER_C2H2_2"/>
    <property type="match status" value="1"/>
</dbReference>
<dbReference type="PROSITE" id="PS00028">
    <property type="entry name" value="ZINC_FINGER_C2H2_1"/>
    <property type="match status" value="1"/>
</dbReference>
<dbReference type="EMBL" id="JARKIF010000025">
    <property type="protein sequence ID" value="KAJ7614994.1"/>
    <property type="molecule type" value="Genomic_DNA"/>
</dbReference>
<dbReference type="InterPro" id="IPR013087">
    <property type="entry name" value="Znf_C2H2_type"/>
</dbReference>
<dbReference type="SMART" id="SM00355">
    <property type="entry name" value="ZnF_C2H2"/>
    <property type="match status" value="3"/>
</dbReference>
<evidence type="ECO:0000256" key="1">
    <source>
        <dbReference type="PROSITE-ProRule" id="PRU00042"/>
    </source>
</evidence>
<feature type="region of interest" description="Disordered" evidence="2">
    <location>
        <begin position="244"/>
        <end position="267"/>
    </location>
</feature>
<feature type="domain" description="C2H2-type" evidence="3">
    <location>
        <begin position="302"/>
        <end position="331"/>
    </location>
</feature>
<sequence length="374" mass="40700">MILNLPVEDLLVSYLVVTLGQADGRLSCNIKPNFRQDASSAAQGSSGIILNLESVQGSDGAYQLRLYASSDASASQPPPAGSTSTSDSLGFMPAAVDDCGMHDASMSSFFLPEHFSAFSSHSTSSDESCASSSPLPTSSHGFPTPSSSAEYELELCGEPSSFDYDFMSTDWDAEKHLEVPRIAHNDSGALLTTIAPEQTLSPLCFIYDELQPTSTDVSALPTRANTPSPLSSSCALTTFLPTPPPSDFESDATNNSERSGDSKTRRAAQYPCLSPGCDRVLTSLYTRQVHMGTHRPKVRKTFLCTFGCGEAFTRQHDRQRHEVALHEKQCQHVCARCRRFFSSEKMLERHVCRRLRHPTGTEDGAIQWAPIADK</sequence>
<feature type="compositionally biased region" description="Low complexity" evidence="2">
    <location>
        <begin position="126"/>
        <end position="139"/>
    </location>
</feature>
<protein>
    <recommendedName>
        <fullName evidence="3">C2H2-type domain-containing protein</fullName>
    </recommendedName>
</protein>